<gene>
    <name evidence="1" type="ORF">EV182_002175</name>
</gene>
<sequence length="909" mass="102811">MPKPEAFTPKAIANRMKAKGLQKLRWYCQMCQKQCRDQNGFKCHCASESHQRQMALFAENPEKYMETFSREFLDEFVGILSRRYGTKRVLANQVYQEIVADRQHLHMNATKWDTLTEFVKYLGRNGICHVDETPRGWFVEWIDNSPAAMARREAVQKKERQAMDDEEREKRLLEEQMQRAKQQRAAGSAKPTEYTGLKRESEAETIKLKLEPAKSKPGLANIFKKKGARTMLEKPKMADPFASLKKKAKEQQTAVISPESESSSATADASNKGDVIGLRPATEMVGHAPLTTIRGGGSGSIHPGARNHLDTQMEGGGIEELSRCRSTVMSFAGFIFGNVDEEGKLETGGLDPELCDSLANIDEEGSRFLANVLGKDMFDEESKSESVDEEGGDEGEGEGSPARRVVQGSLVRPMANAVDYSNWDELAEESVATSTPMPPPRFNHSISTMFSQVSVDEDYDIDEEEVPTQLDVAERSSPGLELAVDHKIEPAMGESNDELNTLFSKSSGDEAGSDEEMLEDLFHSPIKETAEAPAQEAEAETKMEEERTPVEPPLKTPELSLKRPAEERPALKPQQISFDPSKPLKFTELFRCYLKPKTKRPRRVEFEELKEFIPAVDTRKIFEQPIFTPTNKPSFLQRVLQDSDESKAENNYVVLDEHGNEIPTRRSTRHAPTLDDLVGDDRFKALDLDPWEERIVWDDVDTITNRPTDQLAVSNGMSRVPNAELESDDWLESIIWDTSMPFKPFSKLQINMNDPHILFEDGEEVKVRNALEAERNRIMEGVDRFNLSNDHFYEALKEGKVQRVRQTFGQLIVAHSLPAVKTQAPLFKMRLSRADLERWHRPRANIQPGTVIRFSKVRSAKRRKKNKEGPESLWAAKDITIRDSCCFTLFEFSEENPPTMSNIGMGSVL</sequence>
<dbReference type="Proteomes" id="UP001145114">
    <property type="component" value="Unassembled WGS sequence"/>
</dbReference>
<protein>
    <submittedName>
        <fullName evidence="1">Uncharacterized protein</fullName>
    </submittedName>
</protein>
<organism evidence="1 2">
    <name type="scientific">Spiromyces aspiralis</name>
    <dbReference type="NCBI Taxonomy" id="68401"/>
    <lineage>
        <taxon>Eukaryota</taxon>
        <taxon>Fungi</taxon>
        <taxon>Fungi incertae sedis</taxon>
        <taxon>Zoopagomycota</taxon>
        <taxon>Kickxellomycotina</taxon>
        <taxon>Kickxellomycetes</taxon>
        <taxon>Kickxellales</taxon>
        <taxon>Kickxellaceae</taxon>
        <taxon>Spiromyces</taxon>
    </lineage>
</organism>
<dbReference type="EMBL" id="JAMZIH010005560">
    <property type="protein sequence ID" value="KAJ1674981.1"/>
    <property type="molecule type" value="Genomic_DNA"/>
</dbReference>
<proteinExistence type="predicted"/>
<reference evidence="1" key="1">
    <citation type="submission" date="2022-06" db="EMBL/GenBank/DDBJ databases">
        <title>Phylogenomic reconstructions and comparative analyses of Kickxellomycotina fungi.</title>
        <authorList>
            <person name="Reynolds N.K."/>
            <person name="Stajich J.E."/>
            <person name="Barry K."/>
            <person name="Grigoriev I.V."/>
            <person name="Crous P."/>
            <person name="Smith M.E."/>
        </authorList>
    </citation>
    <scope>NUCLEOTIDE SEQUENCE</scope>
    <source>
        <strain evidence="1">RSA 2271</strain>
    </source>
</reference>
<feature type="non-terminal residue" evidence="1">
    <location>
        <position position="909"/>
    </location>
</feature>
<evidence type="ECO:0000313" key="1">
    <source>
        <dbReference type="EMBL" id="KAJ1674981.1"/>
    </source>
</evidence>
<comment type="caution">
    <text evidence="1">The sequence shown here is derived from an EMBL/GenBank/DDBJ whole genome shotgun (WGS) entry which is preliminary data.</text>
</comment>
<name>A0ACC1HI38_9FUNG</name>
<accession>A0ACC1HI38</accession>
<evidence type="ECO:0000313" key="2">
    <source>
        <dbReference type="Proteomes" id="UP001145114"/>
    </source>
</evidence>
<keyword evidence="2" id="KW-1185">Reference proteome</keyword>